<dbReference type="GO" id="GO:0005507">
    <property type="term" value="F:copper ion binding"/>
    <property type="evidence" value="ECO:0007669"/>
    <property type="project" value="TreeGrafter"/>
</dbReference>
<dbReference type="InterPro" id="IPR017969">
    <property type="entry name" value="Heavy-metal-associated_CS"/>
</dbReference>
<proteinExistence type="predicted"/>
<evidence type="ECO:0000256" key="2">
    <source>
        <dbReference type="ARBA" id="ARBA00022967"/>
    </source>
</evidence>
<evidence type="ECO:0000259" key="4">
    <source>
        <dbReference type="PROSITE" id="PS50846"/>
    </source>
</evidence>
<accession>A0A2X0QWW3</accession>
<evidence type="ECO:0000313" key="5">
    <source>
        <dbReference type="EMBL" id="SPS06078.1"/>
    </source>
</evidence>
<dbReference type="Gene3D" id="3.30.70.100">
    <property type="match status" value="1"/>
</dbReference>
<gene>
    <name evidence="5" type="ORF">NITFAB_1668</name>
</gene>
<dbReference type="Pfam" id="PF00403">
    <property type="entry name" value="HMA"/>
    <property type="match status" value="1"/>
</dbReference>
<keyword evidence="3" id="KW-0472">Membrane</keyword>
<dbReference type="PANTHER" id="PTHR43520">
    <property type="entry name" value="ATP7, ISOFORM B"/>
    <property type="match status" value="1"/>
</dbReference>
<dbReference type="PRINTS" id="PR00946">
    <property type="entry name" value="HGSCAVENGER"/>
</dbReference>
<keyword evidence="3" id="KW-0812">Transmembrane</keyword>
<dbReference type="InterPro" id="IPR006121">
    <property type="entry name" value="HMA_dom"/>
</dbReference>
<dbReference type="AlphaFoldDB" id="A0A2X0QWW3"/>
<feature type="transmembrane region" description="Helical" evidence="3">
    <location>
        <begin position="133"/>
        <end position="151"/>
    </location>
</feature>
<dbReference type="EMBL" id="LS423452">
    <property type="protein sequence ID" value="SPS06078.1"/>
    <property type="molecule type" value="Genomic_DNA"/>
</dbReference>
<dbReference type="GO" id="GO:0043682">
    <property type="term" value="F:P-type divalent copper transporter activity"/>
    <property type="evidence" value="ECO:0007669"/>
    <property type="project" value="TreeGrafter"/>
</dbReference>
<dbReference type="PROSITE" id="PS01047">
    <property type="entry name" value="HMA_1"/>
    <property type="match status" value="1"/>
</dbReference>
<evidence type="ECO:0000256" key="3">
    <source>
        <dbReference type="SAM" id="Phobius"/>
    </source>
</evidence>
<organism evidence="5">
    <name type="scientific">Candidatus Nitrotoga fabula</name>
    <dbReference type="NCBI Taxonomy" id="2182327"/>
    <lineage>
        <taxon>Bacteria</taxon>
        <taxon>Pseudomonadati</taxon>
        <taxon>Pseudomonadota</taxon>
        <taxon>Betaproteobacteria</taxon>
        <taxon>Nitrosomonadales</taxon>
        <taxon>Gallionellaceae</taxon>
        <taxon>Candidatus Nitrotoga</taxon>
    </lineage>
</organism>
<sequence>MAPSEKEMTMKNTEKHPIRSVDFAIGGMSCASCVMRVEKALSEVAGVESATVNLATERAHVSFSEGTSAAELRNAIANAGYEATIIGKAHNQKSGAEPKAMGWKIVIAFILSLPLSLPMLLNLAGFHWMLPGWMQWLLATPVQFWLGAGFYRSGTFSM</sequence>
<feature type="domain" description="HMA" evidence="4">
    <location>
        <begin position="19"/>
        <end position="84"/>
    </location>
</feature>
<dbReference type="InterPro" id="IPR036163">
    <property type="entry name" value="HMA_dom_sf"/>
</dbReference>
<reference evidence="5" key="1">
    <citation type="submission" date="2018-05" db="EMBL/GenBank/DDBJ databases">
        <authorList>
            <person name="Lanie J.A."/>
            <person name="Ng W.-L."/>
            <person name="Kazmierczak K.M."/>
            <person name="Andrzejewski T.M."/>
            <person name="Davidsen T.M."/>
            <person name="Wayne K.J."/>
            <person name="Tettelin H."/>
            <person name="Glass J.I."/>
            <person name="Rusch D."/>
            <person name="Podicherti R."/>
            <person name="Tsui H.-C.T."/>
            <person name="Winkler M.E."/>
        </authorList>
    </citation>
    <scope>NUCLEOTIDE SEQUENCE</scope>
    <source>
        <strain evidence="5">KNB</strain>
    </source>
</reference>
<dbReference type="FunFam" id="3.30.70.100:FF:000005">
    <property type="entry name" value="Copper-exporting P-type ATPase A"/>
    <property type="match status" value="1"/>
</dbReference>
<dbReference type="SUPFAM" id="SSF55008">
    <property type="entry name" value="HMA, heavy metal-associated domain"/>
    <property type="match status" value="1"/>
</dbReference>
<feature type="transmembrane region" description="Helical" evidence="3">
    <location>
        <begin position="101"/>
        <end position="121"/>
    </location>
</feature>
<name>A0A2X0QWW3_9PROT</name>
<keyword evidence="2" id="KW-1278">Translocase</keyword>
<dbReference type="PANTHER" id="PTHR43520:SF8">
    <property type="entry name" value="P-TYPE CU(+) TRANSPORTER"/>
    <property type="match status" value="1"/>
</dbReference>
<dbReference type="GO" id="GO:0055070">
    <property type="term" value="P:copper ion homeostasis"/>
    <property type="evidence" value="ECO:0007669"/>
    <property type="project" value="TreeGrafter"/>
</dbReference>
<keyword evidence="3" id="KW-1133">Transmembrane helix</keyword>
<dbReference type="InterPro" id="IPR001802">
    <property type="entry name" value="MerP/CopZ"/>
</dbReference>
<protein>
    <recommendedName>
        <fullName evidence="4">HMA domain-containing protein</fullName>
    </recommendedName>
</protein>
<dbReference type="CDD" id="cd00371">
    <property type="entry name" value="HMA"/>
    <property type="match status" value="1"/>
</dbReference>
<evidence type="ECO:0000256" key="1">
    <source>
        <dbReference type="ARBA" id="ARBA00022723"/>
    </source>
</evidence>
<dbReference type="GO" id="GO:0016020">
    <property type="term" value="C:membrane"/>
    <property type="evidence" value="ECO:0007669"/>
    <property type="project" value="TreeGrafter"/>
</dbReference>
<dbReference type="PROSITE" id="PS50846">
    <property type="entry name" value="HMA_2"/>
    <property type="match status" value="1"/>
</dbReference>
<keyword evidence="1" id="KW-0479">Metal-binding</keyword>